<feature type="transmembrane region" description="Helical" evidence="7">
    <location>
        <begin position="272"/>
        <end position="295"/>
    </location>
</feature>
<dbReference type="PRINTS" id="PR01036">
    <property type="entry name" value="TCRTETB"/>
</dbReference>
<feature type="transmembrane region" description="Helical" evidence="7">
    <location>
        <begin position="134"/>
        <end position="158"/>
    </location>
</feature>
<dbReference type="PANTHER" id="PTHR23501:SF174">
    <property type="entry name" value="MULTIDRUG EXPORT PROTEIN EMRB-RELATED"/>
    <property type="match status" value="1"/>
</dbReference>
<proteinExistence type="predicted"/>
<dbReference type="InterPro" id="IPR004638">
    <property type="entry name" value="EmrB-like"/>
</dbReference>
<comment type="subcellular location">
    <subcellularLocation>
        <location evidence="1">Cell membrane</location>
        <topology evidence="1">Multi-pass membrane protein</topology>
    </subcellularLocation>
</comment>
<dbReference type="PANTHER" id="PTHR23501">
    <property type="entry name" value="MAJOR FACILITATOR SUPERFAMILY"/>
    <property type="match status" value="1"/>
</dbReference>
<evidence type="ECO:0000313" key="9">
    <source>
        <dbReference type="EMBL" id="MFC5410624.1"/>
    </source>
</evidence>
<evidence type="ECO:0000256" key="5">
    <source>
        <dbReference type="ARBA" id="ARBA00022989"/>
    </source>
</evidence>
<sequence length="524" mass="56741">MAPTGFKRWIVVITTVSAAILELIDTSIVNVGLTQMAGNLGVTIEDISWVVTAYAIANVIIIPMTGFLQNYFGRKTYYIASIILFTIASYFCGIADDLWTLVAFRFLQGIGGGALLSTSQGIMYDAFPPNQRAIASAVFGMGIVMGPTLGPTLGGFIIDNYHWSWMFFINVPIGILAVFLCSTFVEKMPNEFNIDRSKIKIDQLGILLLAVGIGSLQYVLERGEADDWFDDSAILYLTVAAAISIPLFLWWELKTDSPVMDLRVVKNQNLAIGSILVFIIGYGLFTSILLFPLFAQRIVGYTATKTGNILIPGGAVALIMFPVVGRSLASGVSPRLFAILGYLAFILFCFMMSNLDADAGERDFTWALLVRGAGLAMINAPLINQSISTLKPQELPTGIAFTNMVRQLGGAFGVAITNTYIAQRTAVHRSDLVSNLQAGDPVTTDRLNAMAQSLASRGMNALDAVSGAYRNLDAIVSKQSLMISYLDTFRLAGLFFVITLPLLFLMKNKKMDAATAKAAADAAH</sequence>
<keyword evidence="6 7" id="KW-0472">Membrane</keyword>
<feature type="transmembrane region" description="Helical" evidence="7">
    <location>
        <begin position="164"/>
        <end position="184"/>
    </location>
</feature>
<feature type="transmembrane region" description="Helical" evidence="7">
    <location>
        <begin position="336"/>
        <end position="353"/>
    </location>
</feature>
<dbReference type="PROSITE" id="PS50850">
    <property type="entry name" value="MFS"/>
    <property type="match status" value="1"/>
</dbReference>
<evidence type="ECO:0000256" key="2">
    <source>
        <dbReference type="ARBA" id="ARBA00022448"/>
    </source>
</evidence>
<dbReference type="InterPro" id="IPR011701">
    <property type="entry name" value="MFS"/>
</dbReference>
<evidence type="ECO:0000256" key="3">
    <source>
        <dbReference type="ARBA" id="ARBA00022475"/>
    </source>
</evidence>
<accession>A0ABW0IAU3</accession>
<dbReference type="RefSeq" id="WP_379846405.1">
    <property type="nucleotide sequence ID" value="NZ_JBHSMA010000004.1"/>
</dbReference>
<dbReference type="Gene3D" id="1.20.1250.20">
    <property type="entry name" value="MFS general substrate transporter like domains"/>
    <property type="match status" value="1"/>
</dbReference>
<feature type="transmembrane region" description="Helical" evidence="7">
    <location>
        <begin position="232"/>
        <end position="251"/>
    </location>
</feature>
<dbReference type="Gene3D" id="1.20.1720.10">
    <property type="entry name" value="Multidrug resistance protein D"/>
    <property type="match status" value="1"/>
</dbReference>
<dbReference type="NCBIfam" id="TIGR00711">
    <property type="entry name" value="efflux_EmrB"/>
    <property type="match status" value="1"/>
</dbReference>
<comment type="caution">
    <text evidence="9">The sequence shown here is derived from an EMBL/GenBank/DDBJ whole genome shotgun (WGS) entry which is preliminary data.</text>
</comment>
<feature type="transmembrane region" description="Helical" evidence="7">
    <location>
        <begin position="102"/>
        <end position="122"/>
    </location>
</feature>
<feature type="transmembrane region" description="Helical" evidence="7">
    <location>
        <begin position="488"/>
        <end position="506"/>
    </location>
</feature>
<dbReference type="Proteomes" id="UP001596106">
    <property type="component" value="Unassembled WGS sequence"/>
</dbReference>
<evidence type="ECO:0000259" key="8">
    <source>
        <dbReference type="PROSITE" id="PS50850"/>
    </source>
</evidence>
<evidence type="ECO:0000256" key="4">
    <source>
        <dbReference type="ARBA" id="ARBA00022692"/>
    </source>
</evidence>
<evidence type="ECO:0000256" key="6">
    <source>
        <dbReference type="ARBA" id="ARBA00023136"/>
    </source>
</evidence>
<evidence type="ECO:0000313" key="10">
    <source>
        <dbReference type="Proteomes" id="UP001596106"/>
    </source>
</evidence>
<feature type="transmembrane region" description="Helical" evidence="7">
    <location>
        <begin position="77"/>
        <end position="96"/>
    </location>
</feature>
<organism evidence="9 10">
    <name type="scientific">Larkinella bovis</name>
    <dbReference type="NCBI Taxonomy" id="683041"/>
    <lineage>
        <taxon>Bacteria</taxon>
        <taxon>Pseudomonadati</taxon>
        <taxon>Bacteroidota</taxon>
        <taxon>Cytophagia</taxon>
        <taxon>Cytophagales</taxon>
        <taxon>Spirosomataceae</taxon>
        <taxon>Larkinella</taxon>
    </lineage>
</organism>
<keyword evidence="5 7" id="KW-1133">Transmembrane helix</keyword>
<reference evidence="10" key="1">
    <citation type="journal article" date="2019" name="Int. J. Syst. Evol. Microbiol.">
        <title>The Global Catalogue of Microorganisms (GCM) 10K type strain sequencing project: providing services to taxonomists for standard genome sequencing and annotation.</title>
        <authorList>
            <consortium name="The Broad Institute Genomics Platform"/>
            <consortium name="The Broad Institute Genome Sequencing Center for Infectious Disease"/>
            <person name="Wu L."/>
            <person name="Ma J."/>
        </authorList>
    </citation>
    <scope>NUCLEOTIDE SEQUENCE [LARGE SCALE GENOMIC DNA]</scope>
    <source>
        <strain evidence="10">CCUG 55250</strain>
    </source>
</reference>
<name>A0ABW0IAU3_9BACT</name>
<gene>
    <name evidence="9" type="ORF">ACFPMF_14975</name>
</gene>
<dbReference type="EMBL" id="JBHSMA010000004">
    <property type="protein sequence ID" value="MFC5410624.1"/>
    <property type="molecule type" value="Genomic_DNA"/>
</dbReference>
<dbReference type="SUPFAM" id="SSF103473">
    <property type="entry name" value="MFS general substrate transporter"/>
    <property type="match status" value="1"/>
</dbReference>
<keyword evidence="4 7" id="KW-0812">Transmembrane</keyword>
<keyword evidence="10" id="KW-1185">Reference proteome</keyword>
<keyword evidence="3" id="KW-1003">Cell membrane</keyword>
<dbReference type="CDD" id="cd17503">
    <property type="entry name" value="MFS_LmrB_MDR_like"/>
    <property type="match status" value="1"/>
</dbReference>
<feature type="transmembrane region" description="Helical" evidence="7">
    <location>
        <begin position="9"/>
        <end position="29"/>
    </location>
</feature>
<feature type="transmembrane region" description="Helical" evidence="7">
    <location>
        <begin position="49"/>
        <end position="68"/>
    </location>
</feature>
<dbReference type="InterPro" id="IPR036259">
    <property type="entry name" value="MFS_trans_sf"/>
</dbReference>
<keyword evidence="2" id="KW-0813">Transport</keyword>
<evidence type="ECO:0000256" key="7">
    <source>
        <dbReference type="SAM" id="Phobius"/>
    </source>
</evidence>
<dbReference type="InterPro" id="IPR020846">
    <property type="entry name" value="MFS_dom"/>
</dbReference>
<feature type="transmembrane region" description="Helical" evidence="7">
    <location>
        <begin position="307"/>
        <end position="324"/>
    </location>
</feature>
<dbReference type="Pfam" id="PF07690">
    <property type="entry name" value="MFS_1"/>
    <property type="match status" value="1"/>
</dbReference>
<evidence type="ECO:0000256" key="1">
    <source>
        <dbReference type="ARBA" id="ARBA00004651"/>
    </source>
</evidence>
<feature type="domain" description="Major facilitator superfamily (MFS) profile" evidence="8">
    <location>
        <begin position="11"/>
        <end position="511"/>
    </location>
</feature>
<feature type="transmembrane region" description="Helical" evidence="7">
    <location>
        <begin position="204"/>
        <end position="220"/>
    </location>
</feature>
<protein>
    <submittedName>
        <fullName evidence="9">DHA2 family efflux MFS transporter permease subunit</fullName>
    </submittedName>
</protein>